<dbReference type="GO" id="GO:0042277">
    <property type="term" value="F:peptide binding"/>
    <property type="evidence" value="ECO:0007669"/>
    <property type="project" value="TreeGrafter"/>
</dbReference>
<dbReference type="PANTHER" id="PTHR11533:SF174">
    <property type="entry name" value="PUROMYCIN-SENSITIVE AMINOPEPTIDASE-RELATED"/>
    <property type="match status" value="1"/>
</dbReference>
<dbReference type="EC" id="3.4.11.2" evidence="4"/>
<dbReference type="Gene3D" id="1.10.390.10">
    <property type="entry name" value="Neutral Protease Domain 2"/>
    <property type="match status" value="1"/>
</dbReference>
<dbReference type="RefSeq" id="WP_295659467.1">
    <property type="nucleotide sequence ID" value="NZ_CADCUP010000149.1"/>
</dbReference>
<gene>
    <name evidence="18" type="ORF">AVDCRST_MAG06-2243</name>
</gene>
<dbReference type="InterPro" id="IPR001930">
    <property type="entry name" value="Peptidase_M1"/>
</dbReference>
<feature type="signal peptide" evidence="15">
    <location>
        <begin position="1"/>
        <end position="26"/>
    </location>
</feature>
<evidence type="ECO:0000259" key="16">
    <source>
        <dbReference type="Pfam" id="PF01433"/>
    </source>
</evidence>
<organism evidence="18">
    <name type="scientific">uncultured Nocardioides sp</name>
    <dbReference type="NCBI Taxonomy" id="198441"/>
    <lineage>
        <taxon>Bacteria</taxon>
        <taxon>Bacillati</taxon>
        <taxon>Actinomycetota</taxon>
        <taxon>Actinomycetes</taxon>
        <taxon>Propionibacteriales</taxon>
        <taxon>Nocardioidaceae</taxon>
        <taxon>Nocardioides</taxon>
        <taxon>environmental samples</taxon>
    </lineage>
</organism>
<dbReference type="GO" id="GO:0005737">
    <property type="term" value="C:cytoplasm"/>
    <property type="evidence" value="ECO:0007669"/>
    <property type="project" value="TreeGrafter"/>
</dbReference>
<dbReference type="GO" id="GO:0005615">
    <property type="term" value="C:extracellular space"/>
    <property type="evidence" value="ECO:0007669"/>
    <property type="project" value="TreeGrafter"/>
</dbReference>
<sequence>MTPTLRRLVSPLAVVLAVSLAGGAGASSVERVPTPGSSGIGDPYFPQDGNGGIDVQRYDVRDRYALASKRLRGNTRITLRTTQDLSSFNLDFLLGVRKVTVDGVRAKHARPGKHELRITPASPLTTGDTVTVVVSYAGRPARHRYEGEGNWLADRREAVTMNEPHMAPWWFPSNDHPRDKALMDIRVTVPRGKEVIANGRLVEKVSRKATTTWHWRADEPMTTYLAFFAAGDFRIDRGTHRGLPWLVAASKALPKRALRSSMRQLRRSPGIVRALEADLGAYPFSVTGGLVTSLDPGFALENQTRPTYPPLNQGSTSLLVHELAHQWFGDDVAVDQWEDIWLNEGAATFMEVRYAETHGDRSGAEWLQEQYAAADSSLWRSPVFDPGKDDIFSGAVYVRGGMTLQALRNRIGEEAFWAVLRTWLDQKAGGNGSSEEFEALAAQLSGQDLGGFFQAWLRDRSKPARTVANGLL</sequence>
<dbReference type="Gene3D" id="2.60.40.1730">
    <property type="entry name" value="tricorn interacting facor f3 domain"/>
    <property type="match status" value="1"/>
</dbReference>
<dbReference type="AlphaFoldDB" id="A0A6J4NZP8"/>
<dbReference type="GO" id="GO:0043171">
    <property type="term" value="P:peptide catabolic process"/>
    <property type="evidence" value="ECO:0007669"/>
    <property type="project" value="TreeGrafter"/>
</dbReference>
<reference evidence="18" key="1">
    <citation type="submission" date="2020-02" db="EMBL/GenBank/DDBJ databases">
        <authorList>
            <person name="Meier V. D."/>
        </authorList>
    </citation>
    <scope>NUCLEOTIDE SEQUENCE</scope>
    <source>
        <strain evidence="18">AVDCRST_MAG06</strain>
    </source>
</reference>
<evidence type="ECO:0000256" key="5">
    <source>
        <dbReference type="ARBA" id="ARBA00015611"/>
    </source>
</evidence>
<comment type="catalytic activity">
    <reaction evidence="1">
        <text>Release of an N-terminal amino acid, Xaa-|-Yaa- from a peptide, amide or arylamide. Xaa is preferably Ala, but may be most amino acids including Pro (slow action). When a terminal hydrophobic residue is followed by a prolyl residue, the two may be released as an intact Xaa-Pro dipeptide.</text>
        <dbReference type="EC" id="3.4.11.2"/>
    </reaction>
</comment>
<dbReference type="InterPro" id="IPR050344">
    <property type="entry name" value="Peptidase_M1_aminopeptidases"/>
</dbReference>
<evidence type="ECO:0000256" key="1">
    <source>
        <dbReference type="ARBA" id="ARBA00000098"/>
    </source>
</evidence>
<evidence type="ECO:0000256" key="6">
    <source>
        <dbReference type="ARBA" id="ARBA00022438"/>
    </source>
</evidence>
<dbReference type="GO" id="GO:0008270">
    <property type="term" value="F:zinc ion binding"/>
    <property type="evidence" value="ECO:0007669"/>
    <property type="project" value="InterPro"/>
</dbReference>
<evidence type="ECO:0000256" key="4">
    <source>
        <dbReference type="ARBA" id="ARBA00012564"/>
    </source>
</evidence>
<evidence type="ECO:0000256" key="10">
    <source>
        <dbReference type="ARBA" id="ARBA00022833"/>
    </source>
</evidence>
<evidence type="ECO:0000256" key="11">
    <source>
        <dbReference type="ARBA" id="ARBA00023049"/>
    </source>
</evidence>
<evidence type="ECO:0000256" key="14">
    <source>
        <dbReference type="SAM" id="MobiDB-lite"/>
    </source>
</evidence>
<dbReference type="Pfam" id="PF01433">
    <property type="entry name" value="Peptidase_M1"/>
    <property type="match status" value="1"/>
</dbReference>
<keyword evidence="9" id="KW-0378">Hydrolase</keyword>
<feature type="chain" id="PRO_5026924290" description="Aminopeptidase N" evidence="15">
    <location>
        <begin position="27"/>
        <end position="472"/>
    </location>
</feature>
<keyword evidence="6" id="KW-0031">Aminopeptidase</keyword>
<keyword evidence="10" id="KW-0862">Zinc</keyword>
<dbReference type="InterPro" id="IPR042097">
    <property type="entry name" value="Aminopeptidase_N-like_N_sf"/>
</dbReference>
<proteinExistence type="inferred from homology"/>
<dbReference type="GO" id="GO:0016285">
    <property type="term" value="F:alanyl aminopeptidase activity"/>
    <property type="evidence" value="ECO:0007669"/>
    <property type="project" value="UniProtKB-EC"/>
</dbReference>
<feature type="domain" description="Aminopeptidase N-like N-terminal" evidence="17">
    <location>
        <begin position="58"/>
        <end position="225"/>
    </location>
</feature>
<keyword evidence="11" id="KW-0482">Metalloprotease</keyword>
<dbReference type="PRINTS" id="PR00756">
    <property type="entry name" value="ALADIPTASE"/>
</dbReference>
<evidence type="ECO:0000313" key="18">
    <source>
        <dbReference type="EMBL" id="CAA9401886.1"/>
    </source>
</evidence>
<dbReference type="PANTHER" id="PTHR11533">
    <property type="entry name" value="PROTEASE M1 ZINC METALLOPROTEASE"/>
    <property type="match status" value="1"/>
</dbReference>
<dbReference type="GO" id="GO:0070006">
    <property type="term" value="F:metalloaminopeptidase activity"/>
    <property type="evidence" value="ECO:0007669"/>
    <property type="project" value="TreeGrafter"/>
</dbReference>
<evidence type="ECO:0000256" key="13">
    <source>
        <dbReference type="ARBA" id="ARBA00031533"/>
    </source>
</evidence>
<dbReference type="InterPro" id="IPR014782">
    <property type="entry name" value="Peptidase_M1_dom"/>
</dbReference>
<dbReference type="SUPFAM" id="SSF63737">
    <property type="entry name" value="Leukotriene A4 hydrolase N-terminal domain"/>
    <property type="match status" value="1"/>
</dbReference>
<evidence type="ECO:0000256" key="12">
    <source>
        <dbReference type="ARBA" id="ARBA00029811"/>
    </source>
</evidence>
<keyword evidence="7" id="KW-0645">Protease</keyword>
<keyword evidence="8" id="KW-0479">Metal-binding</keyword>
<evidence type="ECO:0000256" key="7">
    <source>
        <dbReference type="ARBA" id="ARBA00022670"/>
    </source>
</evidence>
<dbReference type="GO" id="GO:0006508">
    <property type="term" value="P:proteolysis"/>
    <property type="evidence" value="ECO:0007669"/>
    <property type="project" value="UniProtKB-KW"/>
</dbReference>
<dbReference type="InterPro" id="IPR045357">
    <property type="entry name" value="Aminopeptidase_N-like_N"/>
</dbReference>
<evidence type="ECO:0000256" key="15">
    <source>
        <dbReference type="SAM" id="SignalP"/>
    </source>
</evidence>
<feature type="region of interest" description="Disordered" evidence="14">
    <location>
        <begin position="27"/>
        <end position="46"/>
    </location>
</feature>
<accession>A0A6J4NZP8</accession>
<keyword evidence="15" id="KW-0732">Signal</keyword>
<dbReference type="SUPFAM" id="SSF55486">
    <property type="entry name" value="Metalloproteases ('zincins'), catalytic domain"/>
    <property type="match status" value="1"/>
</dbReference>
<dbReference type="Pfam" id="PF17900">
    <property type="entry name" value="Peptidase_M1_N"/>
    <property type="match status" value="1"/>
</dbReference>
<evidence type="ECO:0000259" key="17">
    <source>
        <dbReference type="Pfam" id="PF17900"/>
    </source>
</evidence>
<evidence type="ECO:0000256" key="3">
    <source>
        <dbReference type="ARBA" id="ARBA00010136"/>
    </source>
</evidence>
<dbReference type="InterPro" id="IPR027268">
    <property type="entry name" value="Peptidase_M4/M1_CTD_sf"/>
</dbReference>
<feature type="domain" description="Peptidase M1 membrane alanine aminopeptidase" evidence="16">
    <location>
        <begin position="314"/>
        <end position="456"/>
    </location>
</feature>
<dbReference type="CDD" id="cd09603">
    <property type="entry name" value="M1_APN_like"/>
    <property type="match status" value="1"/>
</dbReference>
<comment type="cofactor">
    <cofactor evidence="2">
        <name>Zn(2+)</name>
        <dbReference type="ChEBI" id="CHEBI:29105"/>
    </cofactor>
</comment>
<dbReference type="GO" id="GO:0016020">
    <property type="term" value="C:membrane"/>
    <property type="evidence" value="ECO:0007669"/>
    <property type="project" value="TreeGrafter"/>
</dbReference>
<dbReference type="EMBL" id="CADCUP010000149">
    <property type="protein sequence ID" value="CAA9401886.1"/>
    <property type="molecule type" value="Genomic_DNA"/>
</dbReference>
<name>A0A6J4NZP8_9ACTN</name>
<protein>
    <recommendedName>
        <fullName evidence="5">Aminopeptidase N</fullName>
        <ecNumber evidence="4">3.4.11.2</ecNumber>
    </recommendedName>
    <alternativeName>
        <fullName evidence="12">Alanine aminopeptidase</fullName>
    </alternativeName>
    <alternativeName>
        <fullName evidence="13">Lysyl aminopeptidase</fullName>
    </alternativeName>
</protein>
<evidence type="ECO:0000256" key="2">
    <source>
        <dbReference type="ARBA" id="ARBA00001947"/>
    </source>
</evidence>
<comment type="similarity">
    <text evidence="3">Belongs to the peptidase M1 family.</text>
</comment>
<evidence type="ECO:0000256" key="9">
    <source>
        <dbReference type="ARBA" id="ARBA00022801"/>
    </source>
</evidence>
<evidence type="ECO:0000256" key="8">
    <source>
        <dbReference type="ARBA" id="ARBA00022723"/>
    </source>
</evidence>